<organism evidence="1 2">
    <name type="scientific">Trichinella zimbabwensis</name>
    <dbReference type="NCBI Taxonomy" id="268475"/>
    <lineage>
        <taxon>Eukaryota</taxon>
        <taxon>Metazoa</taxon>
        <taxon>Ecdysozoa</taxon>
        <taxon>Nematoda</taxon>
        <taxon>Enoplea</taxon>
        <taxon>Dorylaimia</taxon>
        <taxon>Trichinellida</taxon>
        <taxon>Trichinellidae</taxon>
        <taxon>Trichinella</taxon>
    </lineage>
</organism>
<dbReference type="Proteomes" id="UP000055024">
    <property type="component" value="Unassembled WGS sequence"/>
</dbReference>
<name>A0A0V1GHY1_9BILA</name>
<dbReference type="AlphaFoldDB" id="A0A0V1GHY1"/>
<dbReference type="EMBL" id="JYDP01001764">
    <property type="protein sequence ID" value="KRY97820.1"/>
    <property type="molecule type" value="Genomic_DNA"/>
</dbReference>
<proteinExistence type="predicted"/>
<keyword evidence="2" id="KW-1185">Reference proteome</keyword>
<evidence type="ECO:0000313" key="1">
    <source>
        <dbReference type="EMBL" id="KRY97820.1"/>
    </source>
</evidence>
<gene>
    <name evidence="1" type="ORF">T11_18053</name>
</gene>
<accession>A0A0V1GHY1</accession>
<evidence type="ECO:0000313" key="2">
    <source>
        <dbReference type="Proteomes" id="UP000055024"/>
    </source>
</evidence>
<protein>
    <submittedName>
        <fullName evidence="1">Uncharacterized protein</fullName>
    </submittedName>
</protein>
<comment type="caution">
    <text evidence="1">The sequence shown here is derived from an EMBL/GenBank/DDBJ whole genome shotgun (WGS) entry which is preliminary data.</text>
</comment>
<reference evidence="1 2" key="1">
    <citation type="submission" date="2015-01" db="EMBL/GenBank/DDBJ databases">
        <title>Evolution of Trichinella species and genotypes.</title>
        <authorList>
            <person name="Korhonen P.K."/>
            <person name="Edoardo P."/>
            <person name="Giuseppe L.R."/>
            <person name="Gasser R.B."/>
        </authorList>
    </citation>
    <scope>NUCLEOTIDE SEQUENCE [LARGE SCALE GENOMIC DNA]</scope>
    <source>
        <strain evidence="1">ISS1029</strain>
    </source>
</reference>
<sequence length="49" mass="5634">MRIQQIISSSLLYTHFCTLHYANNGRLKIALSSLMVHLFVRLTWQAVAS</sequence>